<dbReference type="InterPro" id="IPR019468">
    <property type="entry name" value="AdenyloSucc_lyase_C"/>
</dbReference>
<sequence length="496" mass="53166">MARSTVDDPLGAAKMSDESIRRYTDGRVPEPGIKHLFSAENRFQRRLDVEVALAQAEAEVGLIPEGAAGAIEAAARIENLDLARIADATALASHPLMPLVDELTRVVGPEHGEWIHWGATTQNITQTADILVLRDVHRTLKRQLATTLRAVSELADSSAAVPMPGRTHSQHAVPVTFGFKAAVWIDELIATVDRLERLEDRLFRVLMGGAVGTFASFGPQGRAVERGVAERLGLGTMPVPSRAVNDGMVEFVVVLGLLAGTAGKIGKDVYALMQPEFGEAFESIPAGTVGSSTMPHKRNPQLALDVQSMSAQVRALTGPALESMLHDHEANGGMTALLEDVIGQAAVLSGDLLVRLSVIMSGLEIDEERMRANLALSQGLMGSESLMLELGERIGRQSAHEIVYELAQAAAVGDASFLDLLLRNPTVREHLDPARIRRLVEPSSYLGESVTIAREMAQHARAVADRLEFRAEADAFSGMGAVAVDVQQDGLSLTTV</sequence>
<dbReference type="EMBL" id="RKQZ01000001">
    <property type="protein sequence ID" value="RPF19572.1"/>
    <property type="molecule type" value="Genomic_DNA"/>
</dbReference>
<evidence type="ECO:0000256" key="1">
    <source>
        <dbReference type="ARBA" id="ARBA00023239"/>
    </source>
</evidence>
<evidence type="ECO:0000313" key="3">
    <source>
        <dbReference type="EMBL" id="RPF19572.1"/>
    </source>
</evidence>
<proteinExistence type="predicted"/>
<protein>
    <submittedName>
        <fullName evidence="3">3-carboxy-cis,cis-muconate cycloisomerase</fullName>
    </submittedName>
</protein>
<evidence type="ECO:0000259" key="2">
    <source>
        <dbReference type="SMART" id="SM00998"/>
    </source>
</evidence>
<dbReference type="Pfam" id="PF00206">
    <property type="entry name" value="Lyase_1"/>
    <property type="match status" value="1"/>
</dbReference>
<dbReference type="Gene3D" id="1.20.200.10">
    <property type="entry name" value="Fumarase/aspartase (Central domain)"/>
    <property type="match status" value="1"/>
</dbReference>
<dbReference type="SUPFAM" id="SSF48557">
    <property type="entry name" value="L-aspartase-like"/>
    <property type="match status" value="1"/>
</dbReference>
<dbReference type="GO" id="GO:0005829">
    <property type="term" value="C:cytosol"/>
    <property type="evidence" value="ECO:0007669"/>
    <property type="project" value="TreeGrafter"/>
</dbReference>
<dbReference type="GO" id="GO:0044208">
    <property type="term" value="P:'de novo' AMP biosynthetic process"/>
    <property type="evidence" value="ECO:0007669"/>
    <property type="project" value="TreeGrafter"/>
</dbReference>
<dbReference type="SMART" id="SM00998">
    <property type="entry name" value="ADSL_C"/>
    <property type="match status" value="1"/>
</dbReference>
<dbReference type="Pfam" id="PF10397">
    <property type="entry name" value="ADSL_C"/>
    <property type="match status" value="1"/>
</dbReference>
<feature type="domain" description="Adenylosuccinate lyase C-terminal" evidence="2">
    <location>
        <begin position="378"/>
        <end position="457"/>
    </location>
</feature>
<dbReference type="PRINTS" id="PR00149">
    <property type="entry name" value="FUMRATELYASE"/>
</dbReference>
<evidence type="ECO:0000313" key="4">
    <source>
        <dbReference type="Proteomes" id="UP000280501"/>
    </source>
</evidence>
<dbReference type="CDD" id="cd01597">
    <property type="entry name" value="pCLME"/>
    <property type="match status" value="1"/>
</dbReference>
<dbReference type="Gene3D" id="1.10.40.30">
    <property type="entry name" value="Fumarase/aspartase (C-terminal domain)"/>
    <property type="match status" value="1"/>
</dbReference>
<dbReference type="InterPro" id="IPR022761">
    <property type="entry name" value="Fumarate_lyase_N"/>
</dbReference>
<dbReference type="InterPro" id="IPR000362">
    <property type="entry name" value="Fumarate_lyase_fam"/>
</dbReference>
<dbReference type="GO" id="GO:0070626">
    <property type="term" value="F:(S)-2-(5-amino-1-(5-phospho-D-ribosyl)imidazole-4-carboxamido) succinate lyase (fumarate-forming) activity"/>
    <property type="evidence" value="ECO:0007669"/>
    <property type="project" value="TreeGrafter"/>
</dbReference>
<keyword evidence="1" id="KW-0456">Lyase</keyword>
<dbReference type="InterPro" id="IPR008948">
    <property type="entry name" value="L-Aspartase-like"/>
</dbReference>
<dbReference type="PANTHER" id="PTHR43172">
    <property type="entry name" value="ADENYLOSUCCINATE LYASE"/>
    <property type="match status" value="1"/>
</dbReference>
<dbReference type="InterPro" id="IPR020557">
    <property type="entry name" value="Fumarate_lyase_CS"/>
</dbReference>
<dbReference type="PANTHER" id="PTHR43172:SF1">
    <property type="entry name" value="ADENYLOSUCCINATE LYASE"/>
    <property type="match status" value="1"/>
</dbReference>
<dbReference type="PROSITE" id="PS00163">
    <property type="entry name" value="FUMARATE_LYASES"/>
    <property type="match status" value="1"/>
</dbReference>
<accession>A0A3N4Z385</accession>
<organism evidence="3 4">
    <name type="scientific">Myceligenerans xiligouense</name>
    <dbReference type="NCBI Taxonomy" id="253184"/>
    <lineage>
        <taxon>Bacteria</taxon>
        <taxon>Bacillati</taxon>
        <taxon>Actinomycetota</taxon>
        <taxon>Actinomycetes</taxon>
        <taxon>Micrococcales</taxon>
        <taxon>Promicromonosporaceae</taxon>
        <taxon>Myceligenerans</taxon>
    </lineage>
</organism>
<dbReference type="PRINTS" id="PR00145">
    <property type="entry name" value="ARGSUCLYASE"/>
</dbReference>
<keyword evidence="3" id="KW-0413">Isomerase</keyword>
<comment type="caution">
    <text evidence="3">The sequence shown here is derived from an EMBL/GenBank/DDBJ whole genome shotgun (WGS) entry which is preliminary data.</text>
</comment>
<dbReference type="AlphaFoldDB" id="A0A3N4Z385"/>
<dbReference type="GO" id="GO:0016853">
    <property type="term" value="F:isomerase activity"/>
    <property type="evidence" value="ECO:0007669"/>
    <property type="project" value="UniProtKB-KW"/>
</dbReference>
<keyword evidence="4" id="KW-1185">Reference proteome</keyword>
<name>A0A3N4Z385_9MICO</name>
<gene>
    <name evidence="3" type="ORF">EDD34_0123</name>
</gene>
<reference evidence="3 4" key="1">
    <citation type="submission" date="2018-11" db="EMBL/GenBank/DDBJ databases">
        <title>Sequencing the genomes of 1000 actinobacteria strains.</title>
        <authorList>
            <person name="Klenk H.-P."/>
        </authorList>
    </citation>
    <scope>NUCLEOTIDE SEQUENCE [LARGE SCALE GENOMIC DNA]</scope>
    <source>
        <strain evidence="3 4">DSM 15700</strain>
    </source>
</reference>
<dbReference type="Proteomes" id="UP000280501">
    <property type="component" value="Unassembled WGS sequence"/>
</dbReference>
<dbReference type="GO" id="GO:0004018">
    <property type="term" value="F:N6-(1,2-dicarboxyethyl)AMP AMP-lyase (fumarate-forming) activity"/>
    <property type="evidence" value="ECO:0007669"/>
    <property type="project" value="TreeGrafter"/>
</dbReference>